<dbReference type="Proteomes" id="UP000216024">
    <property type="component" value="Unassembled WGS sequence"/>
</dbReference>
<dbReference type="RefSeq" id="WP_095132978.1">
    <property type="nucleotide sequence ID" value="NZ_NIBG01000006.1"/>
</dbReference>
<dbReference type="EMBL" id="NIBG01000006">
    <property type="protein sequence ID" value="PAB59613.1"/>
    <property type="molecule type" value="Genomic_DNA"/>
</dbReference>
<reference evidence="6 7" key="1">
    <citation type="submission" date="2017-06" db="EMBL/GenBank/DDBJ databases">
        <title>Draft genome sequence of anaerobic fermentative bacterium Anaeromicrobium sediminis DY2726D isolated from West Pacific Ocean sediments.</title>
        <authorList>
            <person name="Zeng X."/>
        </authorList>
    </citation>
    <scope>NUCLEOTIDE SEQUENCE [LARGE SCALE GENOMIC DNA]</scope>
    <source>
        <strain evidence="6 7">DY2726D</strain>
    </source>
</reference>
<comment type="caution">
    <text evidence="6">The sequence shown here is derived from an EMBL/GenBank/DDBJ whole genome shotgun (WGS) entry which is preliminary data.</text>
</comment>
<organism evidence="6 7">
    <name type="scientific">Anaeromicrobium sediminis</name>
    <dbReference type="NCBI Taxonomy" id="1478221"/>
    <lineage>
        <taxon>Bacteria</taxon>
        <taxon>Bacillati</taxon>
        <taxon>Bacillota</taxon>
        <taxon>Clostridia</taxon>
        <taxon>Peptostreptococcales</taxon>
        <taxon>Thermotaleaceae</taxon>
        <taxon>Anaeromicrobium</taxon>
    </lineage>
</organism>
<comment type="similarity">
    <text evidence="1">Belongs to the LysR transcriptional regulatory family.</text>
</comment>
<accession>A0A267MLD8</accession>
<dbReference type="PROSITE" id="PS50931">
    <property type="entry name" value="HTH_LYSR"/>
    <property type="match status" value="1"/>
</dbReference>
<dbReference type="InterPro" id="IPR036388">
    <property type="entry name" value="WH-like_DNA-bd_sf"/>
</dbReference>
<feature type="domain" description="HTH lysR-type" evidence="5">
    <location>
        <begin position="1"/>
        <end position="58"/>
    </location>
</feature>
<name>A0A267MLD8_9FIRM</name>
<dbReference type="PANTHER" id="PTHR30126">
    <property type="entry name" value="HTH-TYPE TRANSCRIPTIONAL REGULATOR"/>
    <property type="match status" value="1"/>
</dbReference>
<evidence type="ECO:0000256" key="2">
    <source>
        <dbReference type="ARBA" id="ARBA00023015"/>
    </source>
</evidence>
<evidence type="ECO:0000256" key="4">
    <source>
        <dbReference type="ARBA" id="ARBA00023163"/>
    </source>
</evidence>
<dbReference type="FunFam" id="1.10.10.10:FF:000001">
    <property type="entry name" value="LysR family transcriptional regulator"/>
    <property type="match status" value="1"/>
</dbReference>
<keyword evidence="2" id="KW-0805">Transcription regulation</keyword>
<sequence length="303" mass="35405">MTLQQLRYAIEIEKWGSLSKAAKKLFVSQPNLSTSIKDLETEMGITIFKRNNRGIQVTEKGQTFLLYAQSILNQCEEMKHFSTNTNSSSFRLIAQNYSPVMESFIKYVKLNSNNENFNFELINAQGFEVIDKVYKQEADLGIFIIVERKLENFIDHLKDRNLTYVSLGKLSFYVNVRQGHPILKHKDSLFYELHKYPFVHYKESIYNQYGDIFDTEEFNFINFDKEISVFDRDVKCKIVNETDAYGIGCKLHPNFSKNFNWVLIPIPDIYVEIGHIHSSTRPMSIESQTYINILKEELNGLIL</sequence>
<dbReference type="PRINTS" id="PR00039">
    <property type="entry name" value="HTHLYSR"/>
</dbReference>
<evidence type="ECO:0000313" key="6">
    <source>
        <dbReference type="EMBL" id="PAB59613.1"/>
    </source>
</evidence>
<keyword evidence="4" id="KW-0804">Transcription</keyword>
<dbReference type="GO" id="GO:0003677">
    <property type="term" value="F:DNA binding"/>
    <property type="evidence" value="ECO:0007669"/>
    <property type="project" value="UniProtKB-KW"/>
</dbReference>
<dbReference type="SUPFAM" id="SSF53850">
    <property type="entry name" value="Periplasmic binding protein-like II"/>
    <property type="match status" value="1"/>
</dbReference>
<keyword evidence="7" id="KW-1185">Reference proteome</keyword>
<dbReference type="AlphaFoldDB" id="A0A267MLD8"/>
<dbReference type="SUPFAM" id="SSF46785">
    <property type="entry name" value="Winged helix' DNA-binding domain"/>
    <property type="match status" value="1"/>
</dbReference>
<protein>
    <recommendedName>
        <fullName evidence="5">HTH lysR-type domain-containing protein</fullName>
    </recommendedName>
</protein>
<evidence type="ECO:0000256" key="1">
    <source>
        <dbReference type="ARBA" id="ARBA00009437"/>
    </source>
</evidence>
<dbReference type="Pfam" id="PF00126">
    <property type="entry name" value="HTH_1"/>
    <property type="match status" value="1"/>
</dbReference>
<proteinExistence type="inferred from homology"/>
<evidence type="ECO:0000256" key="3">
    <source>
        <dbReference type="ARBA" id="ARBA00023125"/>
    </source>
</evidence>
<evidence type="ECO:0000313" key="7">
    <source>
        <dbReference type="Proteomes" id="UP000216024"/>
    </source>
</evidence>
<dbReference type="Gene3D" id="1.10.10.10">
    <property type="entry name" value="Winged helix-like DNA-binding domain superfamily/Winged helix DNA-binding domain"/>
    <property type="match status" value="1"/>
</dbReference>
<dbReference type="GO" id="GO:0003700">
    <property type="term" value="F:DNA-binding transcription factor activity"/>
    <property type="evidence" value="ECO:0007669"/>
    <property type="project" value="InterPro"/>
</dbReference>
<gene>
    <name evidence="6" type="ORF">CCE28_08570</name>
</gene>
<evidence type="ECO:0000259" key="5">
    <source>
        <dbReference type="PROSITE" id="PS50931"/>
    </source>
</evidence>
<dbReference type="InterPro" id="IPR000847">
    <property type="entry name" value="LysR_HTH_N"/>
</dbReference>
<dbReference type="InterPro" id="IPR036390">
    <property type="entry name" value="WH_DNA-bd_sf"/>
</dbReference>
<keyword evidence="3" id="KW-0238">DNA-binding</keyword>
<dbReference type="OrthoDB" id="9803714at2"/>